<comment type="caution">
    <text evidence="2">The sequence shown here is derived from an EMBL/GenBank/DDBJ whole genome shotgun (WGS) entry which is preliminary data.</text>
</comment>
<organism evidence="2 3">
    <name type="scientific">Marasmius tenuissimus</name>
    <dbReference type="NCBI Taxonomy" id="585030"/>
    <lineage>
        <taxon>Eukaryota</taxon>
        <taxon>Fungi</taxon>
        <taxon>Dikarya</taxon>
        <taxon>Basidiomycota</taxon>
        <taxon>Agaricomycotina</taxon>
        <taxon>Agaricomycetes</taxon>
        <taxon>Agaricomycetidae</taxon>
        <taxon>Agaricales</taxon>
        <taxon>Marasmiineae</taxon>
        <taxon>Marasmiaceae</taxon>
        <taxon>Marasmius</taxon>
    </lineage>
</organism>
<dbReference type="PANTHER" id="PTHR22893:SF91">
    <property type="entry name" value="NADPH DEHYDROGENASE 2-RELATED"/>
    <property type="match status" value="1"/>
</dbReference>
<dbReference type="InterPro" id="IPR045247">
    <property type="entry name" value="Oye-like"/>
</dbReference>
<dbReference type="Gene3D" id="3.20.20.70">
    <property type="entry name" value="Aldolase class I"/>
    <property type="match status" value="1"/>
</dbReference>
<name>A0ABR3A9E2_9AGAR</name>
<sequence>MAQSQSQLFQPIKLGDLNLGHRVVLAPLTRFRADLDHVPLVPLVKEYYSQRGSQSGTLLITEGTFIHPRAGGVQHVSGIWSDAQITAWKEIVDAIHQKGSYAYLQLWALGRAADPEQLRSEDPSYSYISASDVPMSGRTESPRSLTVEEIKDFVQYYAEAAQNAVYKAGFDGVELHGANGYLIEQFLKEKTNQRTDSYGGSMENRARFALEVVDAAVKAVGPRKTGLRLSPWNTFNDAGVKDPMPTYTHLVRELKKTHPNLAYIHVVEPRADGPETVEEVVTARSNDRIREIWMSCLEGSETENRRRWITAGAYDLASGTALADNKGDLVAYGRWFISNPDLPYRLKHNIPLTPYERSTFYLPGSTEPAGYTDYPFAQRYEVHNAAHL</sequence>
<protein>
    <recommendedName>
        <fullName evidence="1">NADH:flavin oxidoreductase/NADH oxidase N-terminal domain-containing protein</fullName>
    </recommendedName>
</protein>
<dbReference type="PANTHER" id="PTHR22893">
    <property type="entry name" value="NADH OXIDOREDUCTASE-RELATED"/>
    <property type="match status" value="1"/>
</dbReference>
<feature type="domain" description="NADH:flavin oxidoreductase/NADH oxidase N-terminal" evidence="1">
    <location>
        <begin position="7"/>
        <end position="352"/>
    </location>
</feature>
<dbReference type="Proteomes" id="UP001437256">
    <property type="component" value="Unassembled WGS sequence"/>
</dbReference>
<dbReference type="CDD" id="cd02933">
    <property type="entry name" value="OYE_like_FMN"/>
    <property type="match status" value="1"/>
</dbReference>
<keyword evidence="3" id="KW-1185">Reference proteome</keyword>
<evidence type="ECO:0000313" key="2">
    <source>
        <dbReference type="EMBL" id="KAL0070208.1"/>
    </source>
</evidence>
<dbReference type="Pfam" id="PF00724">
    <property type="entry name" value="Oxidored_FMN"/>
    <property type="match status" value="1"/>
</dbReference>
<dbReference type="InterPro" id="IPR001155">
    <property type="entry name" value="OxRdtase_FMN_N"/>
</dbReference>
<dbReference type="InterPro" id="IPR013785">
    <property type="entry name" value="Aldolase_TIM"/>
</dbReference>
<accession>A0ABR3A9E2</accession>
<proteinExistence type="predicted"/>
<dbReference type="EMBL" id="JBBXMP010000008">
    <property type="protein sequence ID" value="KAL0070208.1"/>
    <property type="molecule type" value="Genomic_DNA"/>
</dbReference>
<reference evidence="2 3" key="1">
    <citation type="submission" date="2024-05" db="EMBL/GenBank/DDBJ databases">
        <title>A draft genome resource for the thread blight pathogen Marasmius tenuissimus strain MS-2.</title>
        <authorList>
            <person name="Yulfo-Soto G.E."/>
            <person name="Baruah I.K."/>
            <person name="Amoako-Attah I."/>
            <person name="Bukari Y."/>
            <person name="Meinhardt L.W."/>
            <person name="Bailey B.A."/>
            <person name="Cohen S.P."/>
        </authorList>
    </citation>
    <scope>NUCLEOTIDE SEQUENCE [LARGE SCALE GENOMIC DNA]</scope>
    <source>
        <strain evidence="2 3">MS-2</strain>
    </source>
</reference>
<gene>
    <name evidence="2" type="ORF">AAF712_002698</name>
</gene>
<evidence type="ECO:0000313" key="3">
    <source>
        <dbReference type="Proteomes" id="UP001437256"/>
    </source>
</evidence>
<dbReference type="SUPFAM" id="SSF51395">
    <property type="entry name" value="FMN-linked oxidoreductases"/>
    <property type="match status" value="1"/>
</dbReference>
<evidence type="ECO:0000259" key="1">
    <source>
        <dbReference type="Pfam" id="PF00724"/>
    </source>
</evidence>